<feature type="domain" description="RiboL-PSP-HEPN" evidence="1">
    <location>
        <begin position="14"/>
        <end position="166"/>
    </location>
</feature>
<dbReference type="InterPro" id="IPR041519">
    <property type="entry name" value="HEPN_RiboL-PSP"/>
</dbReference>
<evidence type="ECO:0000313" key="3">
    <source>
        <dbReference type="Proteomes" id="UP001275440"/>
    </source>
</evidence>
<comment type="caution">
    <text evidence="2">The sequence shown here is derived from an EMBL/GenBank/DDBJ whole genome shotgun (WGS) entry which is preliminary data.</text>
</comment>
<protein>
    <recommendedName>
        <fullName evidence="1">RiboL-PSP-HEPN domain-containing protein</fullName>
    </recommendedName>
</protein>
<evidence type="ECO:0000259" key="1">
    <source>
        <dbReference type="Pfam" id="PF18735"/>
    </source>
</evidence>
<dbReference type="Proteomes" id="UP001275440">
    <property type="component" value="Unassembled WGS sequence"/>
</dbReference>
<dbReference type="Pfam" id="PF18735">
    <property type="entry name" value="HEPN_RiboL-PSP"/>
    <property type="match status" value="1"/>
</dbReference>
<proteinExistence type="predicted"/>
<reference evidence="2 3" key="1">
    <citation type="submission" date="2019-10" db="EMBL/GenBank/DDBJ databases">
        <title>Draft Genome Assembly of Rhodococcus zopfii DSM44189.</title>
        <authorList>
            <person name="Sutton J.M."/>
            <person name="Akob D.M."/>
            <person name="Bushman T.J."/>
        </authorList>
    </citation>
    <scope>NUCLEOTIDE SEQUENCE [LARGE SCALE GENOMIC DNA]</scope>
    <source>
        <strain evidence="2 3">DSM 44189</strain>
    </source>
</reference>
<gene>
    <name evidence="2" type="ORF">F8M49_18455</name>
</gene>
<organism evidence="2 3">
    <name type="scientific">Rhodococcus zopfii</name>
    <dbReference type="NCBI Taxonomy" id="43772"/>
    <lineage>
        <taxon>Bacteria</taxon>
        <taxon>Bacillati</taxon>
        <taxon>Actinomycetota</taxon>
        <taxon>Actinomycetes</taxon>
        <taxon>Mycobacteriales</taxon>
        <taxon>Nocardiaceae</taxon>
        <taxon>Rhodococcus</taxon>
    </lineage>
</organism>
<evidence type="ECO:0000313" key="2">
    <source>
        <dbReference type="EMBL" id="MDV2476804.1"/>
    </source>
</evidence>
<name>A0ABU3WS29_9NOCA</name>
<dbReference type="EMBL" id="WBMO01000001">
    <property type="protein sequence ID" value="MDV2476804.1"/>
    <property type="molecule type" value="Genomic_DNA"/>
</dbReference>
<keyword evidence="3" id="KW-1185">Reference proteome</keyword>
<sequence>MVESTISMCLEDLSSAVQRSASSIKDLNDKVFERYLISKYNSRLMASSNEKAVLLARDLMNEVDASSISEFVLLAPSGNCNDKNIEKILKSVGIDFRMDQCLKTRVKREVSNERSVLDSLVRVRNDLAHGNRAFSEVGKDSTAIDLRSTFSLAVDYLEVVISHFEDYIQDKGYLC</sequence>
<accession>A0ABU3WS29</accession>